<dbReference type="GO" id="GO:0004016">
    <property type="term" value="F:adenylate cyclase activity"/>
    <property type="evidence" value="ECO:0007669"/>
    <property type="project" value="UniProtKB-ARBA"/>
</dbReference>
<evidence type="ECO:0000259" key="1">
    <source>
        <dbReference type="PROSITE" id="PS50125"/>
    </source>
</evidence>
<name>A0A5M3X1C3_9ACTN</name>
<dbReference type="AlphaFoldDB" id="A0A5M3X1C3"/>
<organism evidence="2 3">
    <name type="scientific">Acrocarpospora macrocephala</name>
    <dbReference type="NCBI Taxonomy" id="150177"/>
    <lineage>
        <taxon>Bacteria</taxon>
        <taxon>Bacillati</taxon>
        <taxon>Actinomycetota</taxon>
        <taxon>Actinomycetes</taxon>
        <taxon>Streptosporangiales</taxon>
        <taxon>Streptosporangiaceae</taxon>
        <taxon>Acrocarpospora</taxon>
    </lineage>
</organism>
<dbReference type="PROSITE" id="PS50125">
    <property type="entry name" value="GUANYLATE_CYCLASE_2"/>
    <property type="match status" value="1"/>
</dbReference>
<dbReference type="GO" id="GO:0035556">
    <property type="term" value="P:intracellular signal transduction"/>
    <property type="evidence" value="ECO:0007669"/>
    <property type="project" value="InterPro"/>
</dbReference>
<dbReference type="InterPro" id="IPR001054">
    <property type="entry name" value="A/G_cyclase"/>
</dbReference>
<dbReference type="Proteomes" id="UP000331127">
    <property type="component" value="Unassembled WGS sequence"/>
</dbReference>
<comment type="caution">
    <text evidence="2">The sequence shown here is derived from an EMBL/GenBank/DDBJ whole genome shotgun (WGS) entry which is preliminary data.</text>
</comment>
<protein>
    <recommendedName>
        <fullName evidence="1">Guanylate cyclase domain-containing protein</fullName>
    </recommendedName>
</protein>
<dbReference type="EMBL" id="BLAE01000034">
    <property type="protein sequence ID" value="GES12108.1"/>
    <property type="molecule type" value="Genomic_DNA"/>
</dbReference>
<gene>
    <name evidence="2" type="ORF">Amac_057050</name>
</gene>
<reference evidence="2 3" key="1">
    <citation type="submission" date="2019-10" db="EMBL/GenBank/DDBJ databases">
        <title>Whole genome shotgun sequence of Acrocarpospora macrocephala NBRC 16266.</title>
        <authorList>
            <person name="Ichikawa N."/>
            <person name="Kimura A."/>
            <person name="Kitahashi Y."/>
            <person name="Komaki H."/>
            <person name="Oguchi A."/>
        </authorList>
    </citation>
    <scope>NUCLEOTIDE SEQUENCE [LARGE SCALE GENOMIC DNA]</scope>
    <source>
        <strain evidence="2 3">NBRC 16266</strain>
    </source>
</reference>
<accession>A0A5M3X1C3</accession>
<evidence type="ECO:0000313" key="3">
    <source>
        <dbReference type="Proteomes" id="UP000331127"/>
    </source>
</evidence>
<feature type="domain" description="Guanylate cyclase" evidence="1">
    <location>
        <begin position="42"/>
        <end position="162"/>
    </location>
</feature>
<proteinExistence type="predicted"/>
<keyword evidence="3" id="KW-1185">Reference proteome</keyword>
<dbReference type="InterPro" id="IPR029787">
    <property type="entry name" value="Nucleotide_cyclase"/>
</dbReference>
<dbReference type="GO" id="GO:0009190">
    <property type="term" value="P:cyclic nucleotide biosynthetic process"/>
    <property type="evidence" value="ECO:0007669"/>
    <property type="project" value="InterPro"/>
</dbReference>
<evidence type="ECO:0000313" key="2">
    <source>
        <dbReference type="EMBL" id="GES12108.1"/>
    </source>
</evidence>
<dbReference type="SUPFAM" id="SSF55073">
    <property type="entry name" value="Nucleotide cyclase"/>
    <property type="match status" value="1"/>
</dbReference>
<dbReference type="Gene3D" id="3.30.70.1230">
    <property type="entry name" value="Nucleotide cyclase"/>
    <property type="match status" value="1"/>
</dbReference>
<sequence length="222" mass="23933">MALGHFNDSLGAIMSGRTLRHSVSQFLSAFPQPVRPDPIPTASAYIDLRQSTDLTSMLGVQVMRDLLQIIFSPVALLAEAEGGKIYDMHGDGALVAFRGDNRVDRAFATAMMVQRSIVADFQPGLASATCGQIKLRFRIGIDDGPMCSGIVTDLSGPARTFWVGGNIGNKISQAMEPSMGIAVSQRAFDLLSPEIREKNIWSDPVEILIGGESLLIRTCPQP</sequence>